<evidence type="ECO:0000313" key="4">
    <source>
        <dbReference type="Proteomes" id="UP001383192"/>
    </source>
</evidence>
<keyword evidence="4" id="KW-1185">Reference proteome</keyword>
<dbReference type="PANTHER" id="PTHR12452:SF0">
    <property type="entry name" value="THIOREDOXIN DOMAIN-CONTAINING PROTEIN 17"/>
    <property type="match status" value="1"/>
</dbReference>
<dbReference type="SUPFAM" id="SSF52833">
    <property type="entry name" value="Thioredoxin-like"/>
    <property type="match status" value="1"/>
</dbReference>
<feature type="domain" description="Thioredoxin" evidence="2">
    <location>
        <begin position="22"/>
        <end position="107"/>
    </location>
</feature>
<comment type="similarity">
    <text evidence="1">Belongs to the thioredoxin family.</text>
</comment>
<reference evidence="3 4" key="1">
    <citation type="submission" date="2024-01" db="EMBL/GenBank/DDBJ databases">
        <title>A draft genome for a cacao thread blight-causing isolate of Paramarasmius palmivorus.</title>
        <authorList>
            <person name="Baruah I.K."/>
            <person name="Bukari Y."/>
            <person name="Amoako-Attah I."/>
            <person name="Meinhardt L.W."/>
            <person name="Bailey B.A."/>
            <person name="Cohen S.P."/>
        </authorList>
    </citation>
    <scope>NUCLEOTIDE SEQUENCE [LARGE SCALE GENOMIC DNA]</scope>
    <source>
        <strain evidence="3 4">GH-12</strain>
    </source>
</reference>
<dbReference type="Pfam" id="PF06110">
    <property type="entry name" value="TXD17-like_Trx"/>
    <property type="match status" value="1"/>
</dbReference>
<dbReference type="InterPro" id="IPR010357">
    <property type="entry name" value="TXNDC17_dom"/>
</dbReference>
<evidence type="ECO:0000256" key="1">
    <source>
        <dbReference type="ARBA" id="ARBA00008987"/>
    </source>
</evidence>
<proteinExistence type="inferred from homology"/>
<dbReference type="GO" id="GO:0005829">
    <property type="term" value="C:cytosol"/>
    <property type="evidence" value="ECO:0007669"/>
    <property type="project" value="TreeGrafter"/>
</dbReference>
<dbReference type="Gene3D" id="3.40.30.10">
    <property type="entry name" value="Glutaredoxin"/>
    <property type="match status" value="1"/>
</dbReference>
<dbReference type="Proteomes" id="UP001383192">
    <property type="component" value="Unassembled WGS sequence"/>
</dbReference>
<dbReference type="InterPro" id="IPR045108">
    <property type="entry name" value="TXNDC17-like"/>
</dbReference>
<organism evidence="3 4">
    <name type="scientific">Paramarasmius palmivorus</name>
    <dbReference type="NCBI Taxonomy" id="297713"/>
    <lineage>
        <taxon>Eukaryota</taxon>
        <taxon>Fungi</taxon>
        <taxon>Dikarya</taxon>
        <taxon>Basidiomycota</taxon>
        <taxon>Agaricomycotina</taxon>
        <taxon>Agaricomycetes</taxon>
        <taxon>Agaricomycetidae</taxon>
        <taxon>Agaricales</taxon>
        <taxon>Marasmiineae</taxon>
        <taxon>Marasmiaceae</taxon>
        <taxon>Paramarasmius</taxon>
    </lineage>
</organism>
<dbReference type="GO" id="GO:0047134">
    <property type="term" value="F:protein-disulfide reductase [NAD(P)H] activity"/>
    <property type="evidence" value="ECO:0007669"/>
    <property type="project" value="InterPro"/>
</dbReference>
<sequence length="116" mass="12925">MPLSWVEVPPAELSKHLPSDGYVIFYSSIVNDQLWCPDCRDVEAPVREAFSAPDAPSAVIVYVGDRPTWKSPTNAFRGEPWKVTSIPTIVKLTDGKEQDRLVESEIIPKLKVFVGV</sequence>
<evidence type="ECO:0000259" key="2">
    <source>
        <dbReference type="Pfam" id="PF06110"/>
    </source>
</evidence>
<accession>A0AAW0E0D6</accession>
<dbReference type="AlphaFoldDB" id="A0AAW0E0D6"/>
<comment type="caution">
    <text evidence="3">The sequence shown here is derived from an EMBL/GenBank/DDBJ whole genome shotgun (WGS) entry which is preliminary data.</text>
</comment>
<dbReference type="PANTHER" id="PTHR12452">
    <property type="entry name" value="42-9-9 PROTEIN-RELATED"/>
    <property type="match status" value="1"/>
</dbReference>
<gene>
    <name evidence="3" type="ORF">VNI00_002177</name>
</gene>
<dbReference type="InterPro" id="IPR036249">
    <property type="entry name" value="Thioredoxin-like_sf"/>
</dbReference>
<protein>
    <recommendedName>
        <fullName evidence="2">Thioredoxin domain-containing protein</fullName>
    </recommendedName>
</protein>
<name>A0AAW0E0D6_9AGAR</name>
<evidence type="ECO:0000313" key="3">
    <source>
        <dbReference type="EMBL" id="KAK7058541.1"/>
    </source>
</evidence>
<dbReference type="EMBL" id="JAYKXP010000005">
    <property type="protein sequence ID" value="KAK7058541.1"/>
    <property type="molecule type" value="Genomic_DNA"/>
</dbReference>